<dbReference type="Proteomes" id="UP001432046">
    <property type="component" value="Chromosome"/>
</dbReference>
<keyword evidence="2" id="KW-1185">Reference proteome</keyword>
<protein>
    <recommendedName>
        <fullName evidence="3">JAB domain-containing protein</fullName>
    </recommendedName>
</protein>
<accession>A0ABZ2P4N0</accession>
<reference evidence="1" key="1">
    <citation type="journal article" date="2021" name="Int. J. Syst. Evol. Microbiol.">
        <title>Bradyrhizobium septentrionale sp. nov. (sv. septentrionale) and Bradyrhizobium quebecense sp. nov. (sv. septentrionale) associated with legumes native to Canada possess rearranged symbiosis genes and numerous insertion sequences.</title>
        <authorList>
            <person name="Bromfield E.S.P."/>
            <person name="Cloutier S."/>
        </authorList>
    </citation>
    <scope>NUCLEOTIDE SEQUENCE</scope>
    <source>
        <strain evidence="1">5S5</strain>
    </source>
</reference>
<gene>
    <name evidence="1" type="ORF">WDK88_11730</name>
</gene>
<evidence type="ECO:0000313" key="1">
    <source>
        <dbReference type="EMBL" id="WXC82201.1"/>
    </source>
</evidence>
<dbReference type="EMBL" id="CP147711">
    <property type="protein sequence ID" value="WXC82201.1"/>
    <property type="molecule type" value="Genomic_DNA"/>
</dbReference>
<dbReference type="SUPFAM" id="SSF102712">
    <property type="entry name" value="JAB1/MPN domain"/>
    <property type="match status" value="1"/>
</dbReference>
<evidence type="ECO:0008006" key="3">
    <source>
        <dbReference type="Google" id="ProtNLM"/>
    </source>
</evidence>
<dbReference type="RefSeq" id="WP_338834557.1">
    <property type="nucleotide sequence ID" value="NZ_CP147711.1"/>
</dbReference>
<reference evidence="1" key="2">
    <citation type="submission" date="2024-03" db="EMBL/GenBank/DDBJ databases">
        <authorList>
            <person name="Bromfield E.S.P."/>
            <person name="Cloutier S."/>
        </authorList>
    </citation>
    <scope>NUCLEOTIDE SEQUENCE</scope>
    <source>
        <strain evidence="1">5S5</strain>
    </source>
</reference>
<evidence type="ECO:0000313" key="2">
    <source>
        <dbReference type="Proteomes" id="UP001432046"/>
    </source>
</evidence>
<organism evidence="1 2">
    <name type="scientific">Bradyrhizobium septentrionale</name>
    <dbReference type="NCBI Taxonomy" id="1404411"/>
    <lineage>
        <taxon>Bacteria</taxon>
        <taxon>Pseudomonadati</taxon>
        <taxon>Pseudomonadota</taxon>
        <taxon>Alphaproteobacteria</taxon>
        <taxon>Hyphomicrobiales</taxon>
        <taxon>Nitrobacteraceae</taxon>
        <taxon>Bradyrhizobium</taxon>
    </lineage>
</organism>
<name>A0ABZ2P4N0_9BRAD</name>
<proteinExistence type="predicted"/>
<sequence length="143" mass="15772">MSELARRTLGGRRESGAYLLGRDRPDGGRQILEFVFYDDVDPKALDTGIVTIRQTALPRLWEICRARGFGVVADVHVHPGGFGQSESDRANPVMPQAGHLALILPNFARERPRPGTIGIYEFLGGDAWATHSGKGARFFRLEV</sequence>